<feature type="transmembrane region" description="Helical" evidence="1">
    <location>
        <begin position="237"/>
        <end position="264"/>
    </location>
</feature>
<evidence type="ECO:0000313" key="2">
    <source>
        <dbReference type="EMBL" id="GIJ20808.1"/>
    </source>
</evidence>
<evidence type="ECO:0000313" key="3">
    <source>
        <dbReference type="Proteomes" id="UP000643165"/>
    </source>
</evidence>
<dbReference type="RefSeq" id="WP_203995670.1">
    <property type="nucleotide sequence ID" value="NZ_BOPB01000007.1"/>
</dbReference>
<reference evidence="2 3" key="1">
    <citation type="submission" date="2021-01" db="EMBL/GenBank/DDBJ databases">
        <title>Whole genome shotgun sequence of Verrucosispora lutea NBRC 106530.</title>
        <authorList>
            <person name="Komaki H."/>
            <person name="Tamura T."/>
        </authorList>
    </citation>
    <scope>NUCLEOTIDE SEQUENCE [LARGE SCALE GENOMIC DNA]</scope>
    <source>
        <strain evidence="2 3">NBRC 106530</strain>
    </source>
</reference>
<name>A0ABQ4IT18_9ACTN</name>
<dbReference type="Proteomes" id="UP000643165">
    <property type="component" value="Unassembled WGS sequence"/>
</dbReference>
<gene>
    <name evidence="2" type="ORF">Vlu01_14320</name>
</gene>
<keyword evidence="1" id="KW-0812">Transmembrane</keyword>
<sequence length="358" mass="38367">MGNADTPSEYTNENFVPTLKQQAEKLRQEFVRQSLKDMNSYLDALLLEYNKANPDRPASTVTSGGFSVIINNGPGLPNSEVVITEAEIRRWEHAIQHEHYAWVVPTFERYLTPDPDEANPAIESLGKIAEAFGGVATEAGKLGNRDLGLTGLQTVRDQMERHWEGSFQQTFIGNFLAPLENGQACQAAAARISKELLETNKISKIAQRKAILDLIEKALAALGDLGAGGKSASSYQWATLVGIAAGTLIATTGGIAAWIGAVIISSSTLAQGLKVGDEKPVELGGVTAQDVAVAVQRALVKQNEKFVEDETKVADAFTRLHHDIVEARKVVGQLGVNRPDLYGAATTDIYGGGLTPSS</sequence>
<accession>A0ABQ4IT18</accession>
<dbReference type="EMBL" id="BOPB01000007">
    <property type="protein sequence ID" value="GIJ20808.1"/>
    <property type="molecule type" value="Genomic_DNA"/>
</dbReference>
<evidence type="ECO:0008006" key="4">
    <source>
        <dbReference type="Google" id="ProtNLM"/>
    </source>
</evidence>
<comment type="caution">
    <text evidence="2">The sequence shown here is derived from an EMBL/GenBank/DDBJ whole genome shotgun (WGS) entry which is preliminary data.</text>
</comment>
<proteinExistence type="predicted"/>
<keyword evidence="3" id="KW-1185">Reference proteome</keyword>
<evidence type="ECO:0000256" key="1">
    <source>
        <dbReference type="SAM" id="Phobius"/>
    </source>
</evidence>
<keyword evidence="1" id="KW-1133">Transmembrane helix</keyword>
<organism evidence="2 3">
    <name type="scientific">Micromonospora lutea</name>
    <dbReference type="NCBI Taxonomy" id="419825"/>
    <lineage>
        <taxon>Bacteria</taxon>
        <taxon>Bacillati</taxon>
        <taxon>Actinomycetota</taxon>
        <taxon>Actinomycetes</taxon>
        <taxon>Micromonosporales</taxon>
        <taxon>Micromonosporaceae</taxon>
        <taxon>Micromonospora</taxon>
    </lineage>
</organism>
<protein>
    <recommendedName>
        <fullName evidence="4">WXG100 family type VII secretion target</fullName>
    </recommendedName>
</protein>
<keyword evidence="1" id="KW-0472">Membrane</keyword>